<dbReference type="InterPro" id="IPR000719">
    <property type="entry name" value="Prot_kinase_dom"/>
</dbReference>
<sequence length="283" mass="30852">MVWSPWVAMEGREAYGDRVLSTGVDMYSRRREVRAGGEIFSVRAFDEVVALDEGYRVLRADARQGSGRGREVRLVRLDVFRGAPGADQRRAELKVEARLHGEVAGLPRVVFRFEERDAFTFATAVPPGVALTELYGRPPLPGRALAAVLRGFALVGRTLEGLHRTGRAHRALRPEVLFASRDRMWLRDAGLAAAPPEAGEGVDAYRAPEQRRAVVGPATDVHQLAAIAYHLVTGEAPGADPLPVALLRPEWGRLDEMLAGALHPDPRRRPALGDLTAALARAA</sequence>
<dbReference type="STRING" id="35752.SAMN05421541_108352"/>
<evidence type="ECO:0000259" key="1">
    <source>
        <dbReference type="PROSITE" id="PS50011"/>
    </source>
</evidence>
<dbReference type="GO" id="GO:0005524">
    <property type="term" value="F:ATP binding"/>
    <property type="evidence" value="ECO:0007669"/>
    <property type="project" value="InterPro"/>
</dbReference>
<proteinExistence type="predicted"/>
<keyword evidence="3" id="KW-1185">Reference proteome</keyword>
<name>A0A1I2HLE2_9ACTN</name>
<dbReference type="Gene3D" id="1.10.510.10">
    <property type="entry name" value="Transferase(Phosphotransferase) domain 1"/>
    <property type="match status" value="1"/>
</dbReference>
<dbReference type="InterPro" id="IPR011009">
    <property type="entry name" value="Kinase-like_dom_sf"/>
</dbReference>
<accession>A0A1I2HLE2</accession>
<protein>
    <recommendedName>
        <fullName evidence="1">Protein kinase domain-containing protein</fullName>
    </recommendedName>
</protein>
<organism evidence="2 3">
    <name type="scientific">Actinoplanes philippinensis</name>
    <dbReference type="NCBI Taxonomy" id="35752"/>
    <lineage>
        <taxon>Bacteria</taxon>
        <taxon>Bacillati</taxon>
        <taxon>Actinomycetota</taxon>
        <taxon>Actinomycetes</taxon>
        <taxon>Micromonosporales</taxon>
        <taxon>Micromonosporaceae</taxon>
        <taxon>Actinoplanes</taxon>
    </lineage>
</organism>
<dbReference type="GO" id="GO:0004672">
    <property type="term" value="F:protein kinase activity"/>
    <property type="evidence" value="ECO:0007669"/>
    <property type="project" value="InterPro"/>
</dbReference>
<evidence type="ECO:0000313" key="2">
    <source>
        <dbReference type="EMBL" id="SFF30964.1"/>
    </source>
</evidence>
<dbReference type="SUPFAM" id="SSF56112">
    <property type="entry name" value="Protein kinase-like (PK-like)"/>
    <property type="match status" value="1"/>
</dbReference>
<reference evidence="2 3" key="1">
    <citation type="submission" date="2016-10" db="EMBL/GenBank/DDBJ databases">
        <authorList>
            <person name="de Groot N.N."/>
        </authorList>
    </citation>
    <scope>NUCLEOTIDE SEQUENCE [LARGE SCALE GENOMIC DNA]</scope>
    <source>
        <strain evidence="2 3">DSM 43019</strain>
    </source>
</reference>
<feature type="domain" description="Protein kinase" evidence="1">
    <location>
        <begin position="27"/>
        <end position="283"/>
    </location>
</feature>
<dbReference type="Proteomes" id="UP000199645">
    <property type="component" value="Unassembled WGS sequence"/>
</dbReference>
<evidence type="ECO:0000313" key="3">
    <source>
        <dbReference type="Proteomes" id="UP000199645"/>
    </source>
</evidence>
<dbReference type="EMBL" id="FONV01000008">
    <property type="protein sequence ID" value="SFF30964.1"/>
    <property type="molecule type" value="Genomic_DNA"/>
</dbReference>
<dbReference type="AlphaFoldDB" id="A0A1I2HLE2"/>
<gene>
    <name evidence="2" type="ORF">SAMN05421541_108352</name>
</gene>
<dbReference type="PROSITE" id="PS50011">
    <property type="entry name" value="PROTEIN_KINASE_DOM"/>
    <property type="match status" value="1"/>
</dbReference>